<dbReference type="Pfam" id="PF02690">
    <property type="entry name" value="Na_Pi_cotrans"/>
    <property type="match status" value="2"/>
</dbReference>
<organism evidence="7 8">
    <name type="scientific">Methylophaga thiooxydans</name>
    <dbReference type="NCBI Taxonomy" id="392484"/>
    <lineage>
        <taxon>Bacteria</taxon>
        <taxon>Pseudomonadati</taxon>
        <taxon>Pseudomonadota</taxon>
        <taxon>Gammaproteobacteria</taxon>
        <taxon>Thiotrichales</taxon>
        <taxon>Piscirickettsiaceae</taxon>
        <taxon>Methylophaga</taxon>
    </lineage>
</organism>
<dbReference type="GO" id="GO:0005436">
    <property type="term" value="F:sodium:phosphate symporter activity"/>
    <property type="evidence" value="ECO:0007669"/>
    <property type="project" value="InterPro"/>
</dbReference>
<feature type="transmembrane region" description="Helical" evidence="6">
    <location>
        <begin position="6"/>
        <end position="29"/>
    </location>
</feature>
<dbReference type="RefSeq" id="WP_036312276.1">
    <property type="nucleotide sequence ID" value="NZ_JRQD01000002.1"/>
</dbReference>
<dbReference type="AlphaFoldDB" id="A0A0A0BH11"/>
<dbReference type="GO" id="GO:0044341">
    <property type="term" value="P:sodium-dependent phosphate transport"/>
    <property type="evidence" value="ECO:0007669"/>
    <property type="project" value="InterPro"/>
</dbReference>
<evidence type="ECO:0000256" key="1">
    <source>
        <dbReference type="ARBA" id="ARBA00004651"/>
    </source>
</evidence>
<dbReference type="EMBL" id="JRQD01000002">
    <property type="protein sequence ID" value="KGM07165.1"/>
    <property type="molecule type" value="Genomic_DNA"/>
</dbReference>
<feature type="transmembrane region" description="Helical" evidence="6">
    <location>
        <begin position="115"/>
        <end position="133"/>
    </location>
</feature>
<dbReference type="PANTHER" id="PTHR10010">
    <property type="entry name" value="SOLUTE CARRIER FAMILY 34 SODIUM PHOSPHATE , MEMBER 2-RELATED"/>
    <property type="match status" value="1"/>
</dbReference>
<feature type="transmembrane region" description="Helical" evidence="6">
    <location>
        <begin position="180"/>
        <end position="213"/>
    </location>
</feature>
<reference evidence="7 8" key="1">
    <citation type="submission" date="2014-09" db="EMBL/GenBank/DDBJ databases">
        <authorList>
            <person name="Grob C."/>
            <person name="Taubert M."/>
            <person name="Howat A.M."/>
            <person name="Burns O.J."/>
            <person name="Dixon J.L."/>
            <person name="Chen Y."/>
            <person name="Murrell J.C."/>
        </authorList>
    </citation>
    <scope>NUCLEOTIDE SEQUENCE [LARGE SCALE GENOMIC DNA]</scope>
    <source>
        <strain evidence="7">L4</strain>
    </source>
</reference>
<name>A0A0A0BH11_9GAMM</name>
<evidence type="ECO:0000256" key="2">
    <source>
        <dbReference type="ARBA" id="ARBA00022475"/>
    </source>
</evidence>
<gene>
    <name evidence="7" type="ORF">LP43_0773</name>
</gene>
<feature type="transmembrane region" description="Helical" evidence="6">
    <location>
        <begin position="219"/>
        <end position="240"/>
    </location>
</feature>
<dbReference type="InterPro" id="IPR003841">
    <property type="entry name" value="Na/Pi_transpt"/>
</dbReference>
<evidence type="ECO:0000313" key="7">
    <source>
        <dbReference type="EMBL" id="KGM07165.1"/>
    </source>
</evidence>
<sequence length="541" mass="58169">MSQIVLNIGMLLGGLGLFMLAVGIISDGLRLAAGKTLRHILGRWTRSPLHGLASGIAITGIVQSSSAVTVATIGFVNSGLMTLYQSLGVVFGANVGTTMTGWLVAMIGFKLKIELFALPLIGIGMFVRLLAGQRRIAHLGWALVGFGLFFIGIDVLRQAFEGFASGIDFQQLSSDGPQALLLFLAVGFLITVLTQSSSAAIAIILTAAGGGIIDLNDAAAMVIGANLGTTSTAVIAVVGATPNAKRVAAAHVFFNVITAIVALIILPFIFWLISLAGDVFSLKNTPEVTLALFHTVFNILGVVIIWPMLVWLSAFLEKRFMTHQEIESKPKYIDKNVAVSPSLALNALTLEIDRIVGMSKSLIKAVLGQTKGTTLLLNEKYEALEKLANITGEFISKLEKGTLTSEVKTQLSTLILAQQYSLSGAESALEIAKDQTLLQATSDSHVSSTLEDYLAEMRGVVGQISEQSLPTQDTDFDDNIQHIKNRYDEVKAIMLNAAVESRAPIQTMMEVMDNIKKVQLMTEQYCKANYQLNKVKTYLMS</sequence>
<feature type="transmembrane region" description="Helical" evidence="6">
    <location>
        <begin position="49"/>
        <end position="76"/>
    </location>
</feature>
<dbReference type="PANTHER" id="PTHR10010:SF46">
    <property type="entry name" value="SODIUM-DEPENDENT PHOSPHATE TRANSPORT PROTEIN 2B"/>
    <property type="match status" value="1"/>
</dbReference>
<evidence type="ECO:0000256" key="6">
    <source>
        <dbReference type="SAM" id="Phobius"/>
    </source>
</evidence>
<evidence type="ECO:0000256" key="4">
    <source>
        <dbReference type="ARBA" id="ARBA00022989"/>
    </source>
</evidence>
<proteinExistence type="predicted"/>
<feature type="transmembrane region" description="Helical" evidence="6">
    <location>
        <begin position="82"/>
        <end position="103"/>
    </location>
</feature>
<evidence type="ECO:0000313" key="8">
    <source>
        <dbReference type="Proteomes" id="UP000029999"/>
    </source>
</evidence>
<accession>A0A0A0BH11</accession>
<keyword evidence="4 6" id="KW-1133">Transmembrane helix</keyword>
<feature type="transmembrane region" description="Helical" evidence="6">
    <location>
        <begin position="293"/>
        <end position="316"/>
    </location>
</feature>
<feature type="transmembrane region" description="Helical" evidence="6">
    <location>
        <begin position="139"/>
        <end position="160"/>
    </location>
</feature>
<evidence type="ECO:0000256" key="5">
    <source>
        <dbReference type="ARBA" id="ARBA00023136"/>
    </source>
</evidence>
<comment type="caution">
    <text evidence="7">The sequence shown here is derived from an EMBL/GenBank/DDBJ whole genome shotgun (WGS) entry which is preliminary data.</text>
</comment>
<comment type="subcellular location">
    <subcellularLocation>
        <location evidence="1">Cell membrane</location>
        <topology evidence="1">Multi-pass membrane protein</topology>
    </subcellularLocation>
</comment>
<dbReference type="NCBIfam" id="NF037997">
    <property type="entry name" value="Na_Pi_symport"/>
    <property type="match status" value="1"/>
</dbReference>
<dbReference type="STRING" id="392484.LP43_0773"/>
<protein>
    <submittedName>
        <fullName evidence="7">Sodium-dependent phosphate transporter</fullName>
    </submittedName>
</protein>
<dbReference type="Proteomes" id="UP000029999">
    <property type="component" value="Unassembled WGS sequence"/>
</dbReference>
<dbReference type="GO" id="GO:0005886">
    <property type="term" value="C:plasma membrane"/>
    <property type="evidence" value="ECO:0007669"/>
    <property type="project" value="UniProtKB-SubCell"/>
</dbReference>
<keyword evidence="2" id="KW-1003">Cell membrane</keyword>
<evidence type="ECO:0000256" key="3">
    <source>
        <dbReference type="ARBA" id="ARBA00022692"/>
    </source>
</evidence>
<keyword evidence="5 6" id="KW-0472">Membrane</keyword>
<feature type="transmembrane region" description="Helical" evidence="6">
    <location>
        <begin position="252"/>
        <end position="273"/>
    </location>
</feature>
<keyword evidence="3 6" id="KW-0812">Transmembrane</keyword>